<dbReference type="AlphaFoldDB" id="H1KX27"/>
<comment type="catalytic activity">
    <reaction evidence="6 7">
        <text>UDP-alpha-D-glucose + 2 NAD(+) + H2O = UDP-alpha-D-glucuronate + 2 NADH + 3 H(+)</text>
        <dbReference type="Rhea" id="RHEA:23596"/>
        <dbReference type="ChEBI" id="CHEBI:15377"/>
        <dbReference type="ChEBI" id="CHEBI:15378"/>
        <dbReference type="ChEBI" id="CHEBI:57540"/>
        <dbReference type="ChEBI" id="CHEBI:57945"/>
        <dbReference type="ChEBI" id="CHEBI:58052"/>
        <dbReference type="ChEBI" id="CHEBI:58885"/>
        <dbReference type="EC" id="1.1.1.22"/>
    </reaction>
</comment>
<evidence type="ECO:0000313" key="12">
    <source>
        <dbReference type="EMBL" id="EHP88552.1"/>
    </source>
</evidence>
<evidence type="ECO:0000256" key="9">
    <source>
        <dbReference type="PIRSR" id="PIRSR500134-2"/>
    </source>
</evidence>
<dbReference type="GO" id="GO:0003979">
    <property type="term" value="F:UDP-glucose 6-dehydrogenase activity"/>
    <property type="evidence" value="ECO:0007669"/>
    <property type="project" value="UniProtKB-EC"/>
</dbReference>
<keyword evidence="13" id="KW-1185">Reference proteome</keyword>
<feature type="binding site" evidence="9">
    <location>
        <begin position="148"/>
        <end position="151"/>
    </location>
    <ligand>
        <name>substrate</name>
    </ligand>
</feature>
<dbReference type="InterPro" id="IPR036220">
    <property type="entry name" value="UDP-Glc/GDP-Man_DH_C_sf"/>
</dbReference>
<dbReference type="InterPro" id="IPR014027">
    <property type="entry name" value="UDP-Glc/GDP-Man_DH_C"/>
</dbReference>
<evidence type="ECO:0000256" key="4">
    <source>
        <dbReference type="ARBA" id="ARBA00023002"/>
    </source>
</evidence>
<dbReference type="SUPFAM" id="SSF52413">
    <property type="entry name" value="UDP-glucose/GDP-mannose dehydrogenase C-terminal domain"/>
    <property type="match status" value="1"/>
</dbReference>
<evidence type="ECO:0000256" key="10">
    <source>
        <dbReference type="PIRSR" id="PIRSR500134-3"/>
    </source>
</evidence>
<feature type="active site" description="Nucleophile" evidence="8">
    <location>
        <position position="262"/>
    </location>
</feature>
<accession>H1KX27</accession>
<dbReference type="InterPro" id="IPR014026">
    <property type="entry name" value="UDP-Glc/GDP-Man_DH_dimer"/>
</dbReference>
<evidence type="ECO:0000256" key="7">
    <source>
        <dbReference type="PIRNR" id="PIRNR000124"/>
    </source>
</evidence>
<dbReference type="InterPro" id="IPR036291">
    <property type="entry name" value="NAD(P)-bd_dom_sf"/>
</dbReference>
<evidence type="ECO:0000256" key="3">
    <source>
        <dbReference type="ARBA" id="ARBA00012954"/>
    </source>
</evidence>
<dbReference type="PIRSF" id="PIRSF000124">
    <property type="entry name" value="UDPglc_GDPman_dh"/>
    <property type="match status" value="1"/>
</dbReference>
<sequence>MKKISVIGTGYVGLIQAVGLAEFGFNVVGIDIDETKVKALNRGECPLYEEGLEELLKKHVNKNLTFTTSYESIKGSDVIFLCVGTPQDKDGDADLRFLFSAVEKIKETIDKDDYKVIVIKSTVPVGTNRKVKELLSGYNVDVVSNPEFLREGIAVYDFFNPERIVLGFENLENKKPIEIMNKVYNYFKEKNVPFIITNWETAELIKYASNAFLATKISFINELAKLSDIVNADIKTVSYAMGLDDRIGNKFLNAGIGYAGSCFPKDVKALIKQFENNNIEPILIRSTDKVNEEQIKWFFEKIKNYYKNLNGKVFAILGLAFKPNTDDLRESRAIKLIDLLLGSGAIVKGFDYVAKARENTINMYKLDKSKGFYGYNLYVLDDLYEAVKDADGIIITTEYNYNKEDWEKIRNLVKEKVIFDGRNILDVEKVKKLGFKYYGVGR</sequence>
<feature type="binding site" evidence="10">
    <location>
        <position position="122"/>
    </location>
    <ligand>
        <name>NAD(+)</name>
        <dbReference type="ChEBI" id="CHEBI:57540"/>
    </ligand>
</feature>
<reference evidence="12 13" key="1">
    <citation type="submission" date="2011-09" db="EMBL/GenBank/DDBJ databases">
        <title>The draft genome of Methanotorris formicicus Mc-S-70.</title>
        <authorList>
            <consortium name="US DOE Joint Genome Institute (JGI-PGF)"/>
            <person name="Lucas S."/>
            <person name="Han J."/>
            <person name="Lapidus A."/>
            <person name="Cheng J.-F."/>
            <person name="Goodwin L."/>
            <person name="Pitluck S."/>
            <person name="Peters L."/>
            <person name="Land M.L."/>
            <person name="Hauser L."/>
            <person name="Sieprawska-Lupa M."/>
            <person name="Takai K."/>
            <person name="Miyazaki J."/>
            <person name="Whitman W."/>
            <person name="Woyke T.J."/>
        </authorList>
    </citation>
    <scope>NUCLEOTIDE SEQUENCE [LARGE SCALE GENOMIC DNA]</scope>
    <source>
        <strain evidence="12 13">Mc-S-70</strain>
    </source>
</reference>
<dbReference type="InterPro" id="IPR001732">
    <property type="entry name" value="UDP-Glc/GDP-Man_DH_N"/>
</dbReference>
<dbReference type="EC" id="1.1.1.22" evidence="3 7"/>
<dbReference type="GO" id="GO:0006065">
    <property type="term" value="P:UDP-glucuronate biosynthetic process"/>
    <property type="evidence" value="ECO:0007669"/>
    <property type="project" value="UniProtKB-UniPathway"/>
</dbReference>
<dbReference type="InterPro" id="IPR028357">
    <property type="entry name" value="UDPglc_DH_bac"/>
</dbReference>
<comment type="similarity">
    <text evidence="2 7">Belongs to the UDP-glucose/GDP-mannose dehydrogenase family.</text>
</comment>
<protein>
    <recommendedName>
        <fullName evidence="3 7">UDP-glucose 6-dehydrogenase</fullName>
        <ecNumber evidence="3 7">1.1.1.22</ecNumber>
    </recommendedName>
</protein>
<feature type="binding site" evidence="10">
    <location>
        <position position="31"/>
    </location>
    <ligand>
        <name>NAD(+)</name>
        <dbReference type="ChEBI" id="CHEBI:57540"/>
    </ligand>
</feature>
<dbReference type="Gene3D" id="3.40.50.720">
    <property type="entry name" value="NAD(P)-binding Rossmann-like Domain"/>
    <property type="match status" value="2"/>
</dbReference>
<dbReference type="SUPFAM" id="SSF48179">
    <property type="entry name" value="6-phosphogluconate dehydrogenase C-terminal domain-like"/>
    <property type="match status" value="1"/>
</dbReference>
<dbReference type="Gene3D" id="1.20.5.100">
    <property type="entry name" value="Cytochrome c1, transmembrane anchor, C-terminal"/>
    <property type="match status" value="1"/>
</dbReference>
<comment type="caution">
    <text evidence="12">The sequence shown here is derived from an EMBL/GenBank/DDBJ whole genome shotgun (WGS) entry which is preliminary data.</text>
</comment>
<dbReference type="OrthoDB" id="59839at2157"/>
<feature type="binding site" evidence="10">
    <location>
        <position position="85"/>
    </location>
    <ligand>
        <name>NAD(+)</name>
        <dbReference type="ChEBI" id="CHEBI:57540"/>
    </ligand>
</feature>
<dbReference type="SUPFAM" id="SSF51735">
    <property type="entry name" value="NAD(P)-binding Rossmann-fold domains"/>
    <property type="match status" value="1"/>
</dbReference>
<evidence type="ECO:0000313" key="13">
    <source>
        <dbReference type="Proteomes" id="UP000003706"/>
    </source>
</evidence>
<name>H1KX27_9EURY</name>
<dbReference type="UniPathway" id="UPA00038">
    <property type="reaction ID" value="UER00491"/>
</dbReference>
<evidence type="ECO:0000256" key="6">
    <source>
        <dbReference type="ARBA" id="ARBA00047473"/>
    </source>
</evidence>
<keyword evidence="4 7" id="KW-0560">Oxidoreductase</keyword>
<proteinExistence type="inferred from homology"/>
<dbReference type="InterPro" id="IPR008927">
    <property type="entry name" value="6-PGluconate_DH-like_C_sf"/>
</dbReference>
<dbReference type="RefSeq" id="WP_007043796.1">
    <property type="nucleotide sequence ID" value="NZ_AGJL01000006.1"/>
</dbReference>
<dbReference type="Pfam" id="PF03720">
    <property type="entry name" value="UDPG_MGDP_dh_C"/>
    <property type="match status" value="1"/>
</dbReference>
<evidence type="ECO:0000256" key="5">
    <source>
        <dbReference type="ARBA" id="ARBA00023027"/>
    </source>
</evidence>
<dbReference type="EMBL" id="AGJL01000006">
    <property type="protein sequence ID" value="EHP88552.1"/>
    <property type="molecule type" value="Genomic_DNA"/>
</dbReference>
<dbReference type="Pfam" id="PF03721">
    <property type="entry name" value="UDPG_MGDP_dh_N"/>
    <property type="match status" value="1"/>
</dbReference>
<dbReference type="PIRSF" id="PIRSF500134">
    <property type="entry name" value="UDPglc_DH_bac"/>
    <property type="match status" value="1"/>
</dbReference>
<dbReference type="PANTHER" id="PTHR43750:SF3">
    <property type="entry name" value="UDP-GLUCOSE 6-DEHYDROGENASE TUAD"/>
    <property type="match status" value="1"/>
</dbReference>
<organism evidence="12 13">
    <name type="scientific">Methanotorris formicicus Mc-S-70</name>
    <dbReference type="NCBI Taxonomy" id="647171"/>
    <lineage>
        <taxon>Archaea</taxon>
        <taxon>Methanobacteriati</taxon>
        <taxon>Methanobacteriota</taxon>
        <taxon>Methanomada group</taxon>
        <taxon>Methanococci</taxon>
        <taxon>Methanococcales</taxon>
        <taxon>Methanocaldococcaceae</taxon>
        <taxon>Methanotorris</taxon>
    </lineage>
</organism>
<feature type="domain" description="UDP-glucose/GDP-mannose dehydrogenase C-terminal" evidence="11">
    <location>
        <begin position="315"/>
        <end position="427"/>
    </location>
</feature>
<feature type="binding site" evidence="9">
    <location>
        <position position="206"/>
    </location>
    <ligand>
        <name>substrate</name>
    </ligand>
</feature>
<dbReference type="GO" id="GO:0000271">
    <property type="term" value="P:polysaccharide biosynthetic process"/>
    <property type="evidence" value="ECO:0007669"/>
    <property type="project" value="InterPro"/>
</dbReference>
<evidence type="ECO:0000256" key="1">
    <source>
        <dbReference type="ARBA" id="ARBA00004701"/>
    </source>
</evidence>
<dbReference type="PATRIC" id="fig|647171.4.peg.345"/>
<dbReference type="GO" id="GO:0051287">
    <property type="term" value="F:NAD binding"/>
    <property type="evidence" value="ECO:0007669"/>
    <property type="project" value="InterPro"/>
</dbReference>
<comment type="pathway">
    <text evidence="1">Nucleotide-sugar biosynthesis; UDP-alpha-D-glucuronate biosynthesis; UDP-alpha-D-glucuronate from UDP-alpha-D-glucose: step 1/1.</text>
</comment>
<dbReference type="STRING" id="647171.MetfoDRAFT_0350"/>
<feature type="binding site" evidence="10">
    <location>
        <position position="36"/>
    </location>
    <ligand>
        <name>NAD(+)</name>
        <dbReference type="ChEBI" id="CHEBI:57540"/>
    </ligand>
</feature>
<feature type="binding site" evidence="10">
    <location>
        <position position="265"/>
    </location>
    <ligand>
        <name>NAD(+)</name>
        <dbReference type="ChEBI" id="CHEBI:57540"/>
    </ligand>
</feature>
<feature type="binding site" evidence="10">
    <location>
        <position position="329"/>
    </location>
    <ligand>
        <name>NAD(+)</name>
        <dbReference type="ChEBI" id="CHEBI:57540"/>
    </ligand>
</feature>
<dbReference type="Proteomes" id="UP000003706">
    <property type="component" value="Unassembled WGS sequence"/>
</dbReference>
<keyword evidence="5 7" id="KW-0520">NAD</keyword>
<dbReference type="PANTHER" id="PTHR43750">
    <property type="entry name" value="UDP-GLUCOSE 6-DEHYDROGENASE TUAD"/>
    <property type="match status" value="1"/>
</dbReference>
<dbReference type="SMART" id="SM00984">
    <property type="entry name" value="UDPG_MGDP_dh_C"/>
    <property type="match status" value="1"/>
</dbReference>
<evidence type="ECO:0000259" key="11">
    <source>
        <dbReference type="SMART" id="SM00984"/>
    </source>
</evidence>
<evidence type="ECO:0000256" key="2">
    <source>
        <dbReference type="ARBA" id="ARBA00006601"/>
    </source>
</evidence>
<dbReference type="NCBIfam" id="TIGR03026">
    <property type="entry name" value="NDP-sugDHase"/>
    <property type="match status" value="1"/>
</dbReference>
<evidence type="ECO:0000256" key="8">
    <source>
        <dbReference type="PIRSR" id="PIRSR500134-1"/>
    </source>
</evidence>
<dbReference type="InterPro" id="IPR017476">
    <property type="entry name" value="UDP-Glc/GDP-Man"/>
</dbReference>
<feature type="binding site" evidence="9">
    <location>
        <begin position="251"/>
        <end position="255"/>
    </location>
    <ligand>
        <name>substrate</name>
    </ligand>
</feature>
<feature type="binding site" evidence="9">
    <location>
        <position position="322"/>
    </location>
    <ligand>
        <name>substrate</name>
    </ligand>
</feature>
<feature type="binding site" evidence="10">
    <location>
        <position position="151"/>
    </location>
    <ligand>
        <name>NAD(+)</name>
        <dbReference type="ChEBI" id="CHEBI:57540"/>
    </ligand>
</feature>
<dbReference type="Pfam" id="PF00984">
    <property type="entry name" value="UDPG_MGDP_dh"/>
    <property type="match status" value="1"/>
</dbReference>
<gene>
    <name evidence="12" type="ORF">MetfoDRAFT_0350</name>
</gene>